<evidence type="ECO:0000256" key="4">
    <source>
        <dbReference type="SAM" id="MobiDB-lite"/>
    </source>
</evidence>
<feature type="compositionally biased region" description="Low complexity" evidence="4">
    <location>
        <begin position="74"/>
        <end position="107"/>
    </location>
</feature>
<protein>
    <submittedName>
        <fullName evidence="5">Compass complex subunit protein</fullName>
    </submittedName>
</protein>
<sequence>MAEPSPNPALETADIDPALTNGMAPAAAPAEQSADVEMADSIPTEQSVHLPPLNIPPWIQTHPRKQAVAPAPAPTTTEPSPSPATNPLSLQPTVQTQPPTPSQTAQQPAPPSAPTLPISSINAPTPTPASSRNSPHPSTAQAPTQPIPHGSPTRVYLNQHVTPHLLEAMKNLATLEPEKPLKWLSEYLAQKSAEIEGA</sequence>
<evidence type="ECO:0000256" key="2">
    <source>
        <dbReference type="ARBA" id="ARBA00010849"/>
    </source>
</evidence>
<dbReference type="AlphaFoldDB" id="A0A364NCE0"/>
<comment type="caution">
    <text evidence="5">The sequence shown here is derived from an EMBL/GenBank/DDBJ whole genome shotgun (WGS) entry which is preliminary data.</text>
</comment>
<evidence type="ECO:0000256" key="1">
    <source>
        <dbReference type="ARBA" id="ARBA00004123"/>
    </source>
</evidence>
<feature type="compositionally biased region" description="Polar residues" evidence="4">
    <location>
        <begin position="118"/>
        <end position="144"/>
    </location>
</feature>
<accession>A0A364NCE0</accession>
<dbReference type="GO" id="GO:0005634">
    <property type="term" value="C:nucleus"/>
    <property type="evidence" value="ECO:0007669"/>
    <property type="project" value="UniProtKB-SubCell"/>
</dbReference>
<dbReference type="InterPro" id="IPR007858">
    <property type="entry name" value="Dpy-30_motif"/>
</dbReference>
<evidence type="ECO:0000256" key="3">
    <source>
        <dbReference type="ARBA" id="ARBA00023242"/>
    </source>
</evidence>
<comment type="subcellular location">
    <subcellularLocation>
        <location evidence="1">Nucleus</location>
    </subcellularLocation>
</comment>
<organism evidence="5 6">
    <name type="scientific">Stemphylium lycopersici</name>
    <name type="common">Tomato gray leaf spot disease fungus</name>
    <name type="synonym">Thyrospora lycopersici</name>
    <dbReference type="NCBI Taxonomy" id="183478"/>
    <lineage>
        <taxon>Eukaryota</taxon>
        <taxon>Fungi</taxon>
        <taxon>Dikarya</taxon>
        <taxon>Ascomycota</taxon>
        <taxon>Pezizomycotina</taxon>
        <taxon>Dothideomycetes</taxon>
        <taxon>Pleosporomycetidae</taxon>
        <taxon>Pleosporales</taxon>
        <taxon>Pleosporineae</taxon>
        <taxon>Pleosporaceae</taxon>
        <taxon>Stemphylium</taxon>
    </lineage>
</organism>
<dbReference type="Proteomes" id="UP000249619">
    <property type="component" value="Unassembled WGS sequence"/>
</dbReference>
<evidence type="ECO:0000313" key="6">
    <source>
        <dbReference type="Proteomes" id="UP000249619"/>
    </source>
</evidence>
<keyword evidence="3" id="KW-0539">Nucleus</keyword>
<dbReference type="Gene3D" id="1.20.890.10">
    <property type="entry name" value="cAMP-dependent protein kinase regulatory subunit, dimerization-anchoring domain"/>
    <property type="match status" value="1"/>
</dbReference>
<dbReference type="InterPro" id="IPR049629">
    <property type="entry name" value="DPY30_SDC1_DD"/>
</dbReference>
<comment type="similarity">
    <text evidence="2">Belongs to the dpy-30 family.</text>
</comment>
<dbReference type="STRING" id="183478.A0A364NCE0"/>
<reference evidence="6" key="1">
    <citation type="submission" date="2018-05" db="EMBL/GenBank/DDBJ databases">
        <title>Draft genome sequence of Stemphylium lycopersici strain CIDEFI 213.</title>
        <authorList>
            <person name="Medina R."/>
            <person name="Franco M.E.E."/>
            <person name="Lucentini C.G."/>
            <person name="Saparrat M.C.N."/>
            <person name="Balatti P.A."/>
        </authorList>
    </citation>
    <scope>NUCLEOTIDE SEQUENCE [LARGE SCALE GENOMIC DNA]</scope>
    <source>
        <strain evidence="6">CIDEFI 213</strain>
    </source>
</reference>
<dbReference type="Pfam" id="PF05186">
    <property type="entry name" value="Dpy-30"/>
    <property type="match status" value="1"/>
</dbReference>
<dbReference type="CDD" id="cd22965">
    <property type="entry name" value="DD_DPY30_SDC1"/>
    <property type="match status" value="1"/>
</dbReference>
<keyword evidence="6" id="KW-1185">Reference proteome</keyword>
<name>A0A364NCE0_STELY</name>
<proteinExistence type="inferred from homology"/>
<dbReference type="PRINTS" id="PR01217">
    <property type="entry name" value="PRICHEXTENSN"/>
</dbReference>
<dbReference type="EMBL" id="QGDH01000016">
    <property type="protein sequence ID" value="RAR14985.1"/>
    <property type="molecule type" value="Genomic_DNA"/>
</dbReference>
<evidence type="ECO:0000313" key="5">
    <source>
        <dbReference type="EMBL" id="RAR14985.1"/>
    </source>
</evidence>
<feature type="region of interest" description="Disordered" evidence="4">
    <location>
        <begin position="1"/>
        <end position="158"/>
    </location>
</feature>
<gene>
    <name evidence="5" type="ORF">DDE83_001621</name>
</gene>